<dbReference type="RefSeq" id="WP_155400710.1">
    <property type="nucleotide sequence ID" value="NZ_JAIW01000002.1"/>
</dbReference>
<gene>
    <name evidence="1" type="ORF">AF80_00060</name>
</gene>
<dbReference type="SUPFAM" id="SSF82171">
    <property type="entry name" value="DPP6 N-terminal domain-like"/>
    <property type="match status" value="1"/>
</dbReference>
<dbReference type="AlphaFoldDB" id="A0A0G9KZ90"/>
<evidence type="ECO:0000313" key="1">
    <source>
        <dbReference type="EMBL" id="KLE11776.1"/>
    </source>
</evidence>
<proteinExistence type="predicted"/>
<sequence>MKIIIMKIIDKMNDFIRVYKLKSYVISSLNHNIFSSKYKHTFYGYYDKTPFSFDNSKILAIATNHDEVLTSPKEAVVGYFDRASGEFFEIDTTTTWCWQQGCRLMWWDENCVIYNKVVDGDYGLVVYDIEKQQIIKQYNFPIYDKTYDNKYALTLNFSRLHHFRPGYGYVNFLTEEEKVKIQEKDGVFLCDFSNNTKKLIISLKNIVEKDFDERMIDAYHYINHLKFSPDNKHFIFYHIWNQETKRHTRAMLANLEGNILKVFDNNTFLSHYAFKNDNKLLIFTKSNQNGYHLYNFENNTSEIFSPKLQEDGHPSFISNDLILTDTYPSRFAREQRLIMADKERFKEIGKFYAPSKYKGEFRCDLHPRLSNDKKFIAIDVPFFDGRKLIVLERDNEVN</sequence>
<name>A0A0G9KZ90_9BACT</name>
<dbReference type="Proteomes" id="UP000035154">
    <property type="component" value="Unassembled WGS sequence"/>
</dbReference>
<protein>
    <submittedName>
        <fullName evidence="1">Uncharacterized protein</fullName>
    </submittedName>
</protein>
<accession>A0A0G9KZ90</accession>
<evidence type="ECO:0000313" key="2">
    <source>
        <dbReference type="Proteomes" id="UP000035154"/>
    </source>
</evidence>
<dbReference type="EMBL" id="JAIW01000002">
    <property type="protein sequence ID" value="KLE11776.1"/>
    <property type="molecule type" value="Genomic_DNA"/>
</dbReference>
<organism evidence="1 2">
    <name type="scientific">Aliarcobacter butzleri L355</name>
    <dbReference type="NCBI Taxonomy" id="1447263"/>
    <lineage>
        <taxon>Bacteria</taxon>
        <taxon>Pseudomonadati</taxon>
        <taxon>Campylobacterota</taxon>
        <taxon>Epsilonproteobacteria</taxon>
        <taxon>Campylobacterales</taxon>
        <taxon>Arcobacteraceae</taxon>
        <taxon>Aliarcobacter</taxon>
    </lineage>
</organism>
<dbReference type="PATRIC" id="fig|1447263.3.peg.12"/>
<comment type="caution">
    <text evidence="1">The sequence shown here is derived from an EMBL/GenBank/DDBJ whole genome shotgun (WGS) entry which is preliminary data.</text>
</comment>
<reference evidence="1 2" key="1">
    <citation type="submission" date="2014-01" db="EMBL/GenBank/DDBJ databases">
        <title>Development of a Comparative Genomic Fingerprinting Assay for High Resolution Genotyping of Arcobacter butzleri.</title>
        <authorList>
            <person name="Webb A.L."/>
            <person name="Inglis G.D."/>
            <person name="Kruczkiewicz P."/>
            <person name="Selinger L.B."/>
            <person name="Taboada E.N."/>
        </authorList>
    </citation>
    <scope>NUCLEOTIDE SEQUENCE [LARGE SCALE GENOMIC DNA]</scope>
    <source>
        <strain evidence="1 2">L355</strain>
    </source>
</reference>